<dbReference type="RefSeq" id="WP_313845142.1">
    <property type="nucleotide sequence ID" value="NZ_JAVLAM010000001.1"/>
</dbReference>
<evidence type="ECO:0000256" key="1">
    <source>
        <dbReference type="SAM" id="MobiDB-lite"/>
    </source>
</evidence>
<feature type="compositionally biased region" description="Basic and acidic residues" evidence="1">
    <location>
        <begin position="339"/>
        <end position="348"/>
    </location>
</feature>
<dbReference type="Proteomes" id="UP001254075">
    <property type="component" value="Unassembled WGS sequence"/>
</dbReference>
<dbReference type="AlphaFoldDB" id="A0AAW8W4P0"/>
<evidence type="ECO:0008006" key="4">
    <source>
        <dbReference type="Google" id="ProtNLM"/>
    </source>
</evidence>
<proteinExistence type="predicted"/>
<dbReference type="EMBL" id="JAVLAM010000001">
    <property type="protein sequence ID" value="MDT7014447.1"/>
    <property type="molecule type" value="Genomic_DNA"/>
</dbReference>
<organism evidence="2 3">
    <name type="scientific">Levilactobacillus namurensis</name>
    <dbReference type="NCBI Taxonomy" id="380393"/>
    <lineage>
        <taxon>Bacteria</taxon>
        <taxon>Bacillati</taxon>
        <taxon>Bacillota</taxon>
        <taxon>Bacilli</taxon>
        <taxon>Lactobacillales</taxon>
        <taxon>Lactobacillaceae</taxon>
        <taxon>Levilactobacillus</taxon>
    </lineage>
</organism>
<evidence type="ECO:0000313" key="2">
    <source>
        <dbReference type="EMBL" id="MDT7014447.1"/>
    </source>
</evidence>
<evidence type="ECO:0000313" key="3">
    <source>
        <dbReference type="Proteomes" id="UP001254075"/>
    </source>
</evidence>
<reference evidence="2" key="1">
    <citation type="submission" date="2023-08" db="EMBL/GenBank/DDBJ databases">
        <authorList>
            <person name="Page C.A."/>
            <person name="Perez-Diaz I.M."/>
        </authorList>
    </citation>
    <scope>NUCLEOTIDE SEQUENCE</scope>
    <source>
        <strain evidence="2">3.8.38</strain>
    </source>
</reference>
<gene>
    <name evidence="2" type="ORF">RI532_08510</name>
</gene>
<feature type="region of interest" description="Disordered" evidence="1">
    <location>
        <begin position="328"/>
        <end position="348"/>
    </location>
</feature>
<sequence length="348" mass="39547">MVTKLHATERFVINQLIDRGVFTSTLTPRTPQATVEAVMALKRTVTQQRINGYLKNLVGTIPENYQENLVWLLGPLKEDAETVHVLLATLKAVINIPELQGDRTDRAVLTQTVVRQVHSEVTTLDEREIHRLITVLFVDRFKLFIPDVPEYTPVDQDQEITEYWDIDPEINRFAQAVVTHFRQKQTTPPLNAVQRLNRALLIKRSLNRATTSPQLWQVLQDNRQAIAQQWAELDRFDLEIGDDYALLLDHTRTPSRAKPTVVAIALARQIGVGIPLEKLNQKIKQVAAVLLPNYPINLTLVKQALTDLGLVTIQSDFVTPTPLATRFMAKTQSEEEPEHDSVNDPKTR</sequence>
<accession>A0AAW8W4P0</accession>
<comment type="caution">
    <text evidence="2">The sequence shown here is derived from an EMBL/GenBank/DDBJ whole genome shotgun (WGS) entry which is preliminary data.</text>
</comment>
<protein>
    <recommendedName>
        <fullName evidence="4">Helicase Helix-turn-helix domain-containing protein</fullName>
    </recommendedName>
</protein>
<name>A0AAW8W4P0_9LACO</name>